<evidence type="ECO:0000313" key="5">
    <source>
        <dbReference type="Proteomes" id="UP000022910"/>
    </source>
</evidence>
<dbReference type="AlphaFoldDB" id="A0A015JA04"/>
<dbReference type="EMBL" id="JEMT01023806">
    <property type="protein sequence ID" value="EXX63710.1"/>
    <property type="molecule type" value="Genomic_DNA"/>
</dbReference>
<feature type="domain" description="MIR" evidence="3">
    <location>
        <begin position="157"/>
        <end position="211"/>
    </location>
</feature>
<organism evidence="4 5">
    <name type="scientific">Rhizophagus irregularis (strain DAOM 197198w)</name>
    <name type="common">Glomus intraradices</name>
    <dbReference type="NCBI Taxonomy" id="1432141"/>
    <lineage>
        <taxon>Eukaryota</taxon>
        <taxon>Fungi</taxon>
        <taxon>Fungi incertae sedis</taxon>
        <taxon>Mucoromycota</taxon>
        <taxon>Glomeromycotina</taxon>
        <taxon>Glomeromycetes</taxon>
        <taxon>Glomerales</taxon>
        <taxon>Glomeraceae</taxon>
        <taxon>Rhizophagus</taxon>
    </lineage>
</organism>
<dbReference type="OrthoDB" id="5588846at2759"/>
<dbReference type="PANTHER" id="PTHR46809">
    <property type="entry name" value="STROMAL CELL-DERIVED FACTOR 2-LIKE PROTEIN"/>
    <property type="match status" value="1"/>
</dbReference>
<dbReference type="Gene3D" id="2.80.10.50">
    <property type="match status" value="1"/>
</dbReference>
<dbReference type="InterPro" id="IPR036300">
    <property type="entry name" value="MIR_dom_sf"/>
</dbReference>
<dbReference type="Proteomes" id="UP000022910">
    <property type="component" value="Unassembled WGS sequence"/>
</dbReference>
<dbReference type="InterPro" id="IPR016093">
    <property type="entry name" value="MIR_motif"/>
</dbReference>
<comment type="caution">
    <text evidence="4">The sequence shown here is derived from an EMBL/GenBank/DDBJ whole genome shotgun (WGS) entry which is preliminary data.</text>
</comment>
<gene>
    <name evidence="4" type="ORF">RirG_149810</name>
</gene>
<proteinExistence type="predicted"/>
<dbReference type="SMART" id="SM00472">
    <property type="entry name" value="MIR"/>
    <property type="match status" value="2"/>
</dbReference>
<dbReference type="HOGENOM" id="CLU_047744_1_0_1"/>
<name>A0A015JA04_RHIIW</name>
<reference evidence="4 5" key="1">
    <citation type="submission" date="2014-02" db="EMBL/GenBank/DDBJ databases">
        <title>Single nucleus genome sequencing reveals high similarity among nuclei of an endomycorrhizal fungus.</title>
        <authorList>
            <person name="Lin K."/>
            <person name="Geurts R."/>
            <person name="Zhang Z."/>
            <person name="Limpens E."/>
            <person name="Saunders D.G."/>
            <person name="Mu D."/>
            <person name="Pang E."/>
            <person name="Cao H."/>
            <person name="Cha H."/>
            <person name="Lin T."/>
            <person name="Zhou Q."/>
            <person name="Shang Y."/>
            <person name="Li Y."/>
            <person name="Ivanov S."/>
            <person name="Sharma T."/>
            <person name="Velzen R.V."/>
            <person name="Ruijter N.D."/>
            <person name="Aanen D.K."/>
            <person name="Win J."/>
            <person name="Kamoun S."/>
            <person name="Bisseling T."/>
            <person name="Huang S."/>
        </authorList>
    </citation>
    <scope>NUCLEOTIDE SEQUENCE [LARGE SCALE GENOMIC DNA]</scope>
    <source>
        <strain evidence="5">DAOM197198w</strain>
    </source>
</reference>
<sequence length="331" mass="38237">MDLPKYTGTIHPEEWVKQVQIYCYLKGIENEENIIKFSKLMIDSTIIIPNVNEINSFEELIKALKLHSTFSIYKNSCKRKLQLIKYIPEQEDVTTFLATFRSLCVEISDHKEIITMLINSYSNYFFKDEFIKRVEGINSVDEIFKIFSEVVTFDESKIIIKFGTSIALKHVATGKYLSSYNVNYLTGSGQRVVFAGEELPDRNALWHVTCNNTNHNYQHYQHCTYDDSFYLTHKETGNKLYISTTHKSPTTGQLEVSCRNNEARSLNWINTNTTNNNAPYVKAKDVIALKCGISIFRSHDFTFTIGNKTFQEVVGHNERIGGNDEWQIEIV</sequence>
<protein>
    <recommendedName>
        <fullName evidence="3">MIR domain-containing protein</fullName>
    </recommendedName>
</protein>
<dbReference type="PROSITE" id="PS50919">
    <property type="entry name" value="MIR"/>
    <property type="match status" value="1"/>
</dbReference>
<dbReference type="CDD" id="cd23263">
    <property type="entry name" value="beta-trefoil_MIR"/>
    <property type="match status" value="1"/>
</dbReference>
<keyword evidence="1" id="KW-0732">Signal</keyword>
<evidence type="ECO:0000313" key="4">
    <source>
        <dbReference type="EMBL" id="EXX63710.1"/>
    </source>
</evidence>
<accession>A0A015JA04</accession>
<evidence type="ECO:0000256" key="2">
    <source>
        <dbReference type="ARBA" id="ARBA00022737"/>
    </source>
</evidence>
<evidence type="ECO:0000256" key="1">
    <source>
        <dbReference type="ARBA" id="ARBA00022729"/>
    </source>
</evidence>
<dbReference type="PANTHER" id="PTHR46809:SF2">
    <property type="entry name" value="GH21273P"/>
    <property type="match status" value="1"/>
</dbReference>
<keyword evidence="2" id="KW-0677">Repeat</keyword>
<keyword evidence="5" id="KW-1185">Reference proteome</keyword>
<evidence type="ECO:0000259" key="3">
    <source>
        <dbReference type="PROSITE" id="PS50919"/>
    </source>
</evidence>
<dbReference type="SUPFAM" id="SSF82109">
    <property type="entry name" value="MIR domain"/>
    <property type="match status" value="1"/>
</dbReference>